<feature type="transmembrane region" description="Helical" evidence="1">
    <location>
        <begin position="343"/>
        <end position="361"/>
    </location>
</feature>
<evidence type="ECO:0000313" key="3">
    <source>
        <dbReference type="Proteomes" id="UP001595648"/>
    </source>
</evidence>
<feature type="transmembrane region" description="Helical" evidence="1">
    <location>
        <begin position="289"/>
        <end position="307"/>
    </location>
</feature>
<feature type="transmembrane region" description="Helical" evidence="1">
    <location>
        <begin position="220"/>
        <end position="244"/>
    </location>
</feature>
<dbReference type="Proteomes" id="UP001595648">
    <property type="component" value="Unassembled WGS sequence"/>
</dbReference>
<feature type="transmembrane region" description="Helical" evidence="1">
    <location>
        <begin position="155"/>
        <end position="172"/>
    </location>
</feature>
<protein>
    <recommendedName>
        <fullName evidence="4">DUF2157 domain-containing protein</fullName>
    </recommendedName>
</protein>
<evidence type="ECO:0000256" key="1">
    <source>
        <dbReference type="SAM" id="Phobius"/>
    </source>
</evidence>
<reference evidence="3" key="1">
    <citation type="journal article" date="2019" name="Int. J. Syst. Evol. Microbiol.">
        <title>The Global Catalogue of Microorganisms (GCM) 10K type strain sequencing project: providing services to taxonomists for standard genome sequencing and annotation.</title>
        <authorList>
            <consortium name="The Broad Institute Genomics Platform"/>
            <consortium name="The Broad Institute Genome Sequencing Center for Infectious Disease"/>
            <person name="Wu L."/>
            <person name="Ma J."/>
        </authorList>
    </citation>
    <scope>NUCLEOTIDE SEQUENCE [LARGE SCALE GENOMIC DNA]</scope>
    <source>
        <strain evidence="3">ICMP 19515</strain>
    </source>
</reference>
<keyword evidence="3" id="KW-1185">Reference proteome</keyword>
<feature type="transmembrane region" description="Helical" evidence="1">
    <location>
        <begin position="256"/>
        <end position="277"/>
    </location>
</feature>
<organism evidence="2 3">
    <name type="scientific">Mesorhizobium cantuariense</name>
    <dbReference type="NCBI Taxonomy" id="1300275"/>
    <lineage>
        <taxon>Bacteria</taxon>
        <taxon>Pseudomonadati</taxon>
        <taxon>Pseudomonadota</taxon>
        <taxon>Alphaproteobacteria</taxon>
        <taxon>Hyphomicrobiales</taxon>
        <taxon>Phyllobacteriaceae</taxon>
        <taxon>Mesorhizobium</taxon>
    </lineage>
</organism>
<sequence>MISAETLDKAVAKGLISQTLRDQLEVMERAVALVPEARRADDEGDEENLRLVGGGNDLFVTVGTVLLSAGFFFVLTTLLPGQTFWIAGILAVFTWGLAEIVTRQHRMKLSSSVLALIFMAAILVALALQVEASFGIRKPETIWQLLALRQTASRAGYLFLGGGIIAAAIYFWRFRVPIIAGAIAIAFTLLAFLQTAIILYDSVTTGAIAPPRLEDVPELLRAALYMPLICGLIVFATGVAFDIYDRDRRKIWSDCAFWLHVVSAPMLVHPLFIMATGQNVVFGHIEPDANATIMLTILILGFLYVALAIDRRSLLVPTLAYFGSLGIYYLVNSASDSTGIPPFALILVVVGALIILFGAGWQRIRRIVVKPTLPAAVIRRLPPLKA</sequence>
<feature type="transmembrane region" description="Helical" evidence="1">
    <location>
        <begin position="314"/>
        <end position="331"/>
    </location>
</feature>
<accession>A0ABV7N185</accession>
<feature type="transmembrane region" description="Helical" evidence="1">
    <location>
        <begin position="113"/>
        <end position="135"/>
    </location>
</feature>
<gene>
    <name evidence="2" type="ORF">ACFOJ9_35305</name>
</gene>
<dbReference type="RefSeq" id="WP_378986258.1">
    <property type="nucleotide sequence ID" value="NZ_JBHRVD010000001.1"/>
</dbReference>
<feature type="transmembrane region" description="Helical" evidence="1">
    <location>
        <begin position="179"/>
        <end position="200"/>
    </location>
</feature>
<name>A0ABV7N185_9HYPH</name>
<feature type="transmembrane region" description="Helical" evidence="1">
    <location>
        <begin position="58"/>
        <end position="78"/>
    </location>
</feature>
<keyword evidence="1" id="KW-0472">Membrane</keyword>
<dbReference type="EMBL" id="JBHRVD010000001">
    <property type="protein sequence ID" value="MFC3326991.1"/>
    <property type="molecule type" value="Genomic_DNA"/>
</dbReference>
<evidence type="ECO:0000313" key="2">
    <source>
        <dbReference type="EMBL" id="MFC3326991.1"/>
    </source>
</evidence>
<keyword evidence="1" id="KW-1133">Transmembrane helix</keyword>
<proteinExistence type="predicted"/>
<feature type="transmembrane region" description="Helical" evidence="1">
    <location>
        <begin position="84"/>
        <end position="101"/>
    </location>
</feature>
<comment type="caution">
    <text evidence="2">The sequence shown here is derived from an EMBL/GenBank/DDBJ whole genome shotgun (WGS) entry which is preliminary data.</text>
</comment>
<evidence type="ECO:0008006" key="4">
    <source>
        <dbReference type="Google" id="ProtNLM"/>
    </source>
</evidence>
<keyword evidence="1" id="KW-0812">Transmembrane</keyword>